<dbReference type="OrthoDB" id="2339873at2"/>
<accession>A0A2V5LA08</accession>
<evidence type="ECO:0000313" key="4">
    <source>
        <dbReference type="EMBL" id="PYI67284.1"/>
    </source>
</evidence>
<comment type="caution">
    <text evidence="4">The sequence shown here is derived from an EMBL/GenBank/DDBJ whole genome shotgun (WGS) entry which is preliminary data.</text>
</comment>
<name>A0A2V5LA08_9MICC</name>
<feature type="short sequence motif" description="GXSXG" evidence="2">
    <location>
        <begin position="36"/>
        <end position="40"/>
    </location>
</feature>
<feature type="active site" description="Nucleophile" evidence="2">
    <location>
        <position position="38"/>
    </location>
</feature>
<dbReference type="SUPFAM" id="SSF52151">
    <property type="entry name" value="FabD/lysophospholipase-like"/>
    <property type="match status" value="1"/>
</dbReference>
<protein>
    <submittedName>
        <fullName evidence="4">Patatin</fullName>
    </submittedName>
</protein>
<feature type="active site" description="Proton acceptor" evidence="2">
    <location>
        <position position="162"/>
    </location>
</feature>
<evidence type="ECO:0000259" key="3">
    <source>
        <dbReference type="PROSITE" id="PS51635"/>
    </source>
</evidence>
<dbReference type="EMBL" id="QJVD01000010">
    <property type="protein sequence ID" value="PYI67284.1"/>
    <property type="molecule type" value="Genomic_DNA"/>
</dbReference>
<gene>
    <name evidence="4" type="ORF">CVV68_11155</name>
</gene>
<sequence>MKRSLVLAGGGMRVAWQAGVVKALADEGLEFDHVDGTSGGILTTAMLLSGVAPDEMIRRWRDVNVRNFSSALPLRDYLKGPWNLPALSDADGIVNKLFPALGIDAARIRAGSLEGSFNVANFTDKRSIALDARDVDAELLAAGMSLPLFMTPLKRDGVTWTDAAWIRDANVTEALRRGAEEVWLVWCVGNSPYWGDGPLEQYVHMIEMSASGGLLFDFAIAEAAGREFVLHVVKPAHPLPLDPDFYLGRIDALTLIGMGYRDAVAYLSGRAPAGVPADYTCTKMTDPPPGVRWTEKLSSGAVRALLTVWLPSEKGLSASVTGFIENPQWAHPAPLADGRLVVSDAGDSWTYAGRIRVDGEWVDVAVERHFGSGGSPWHERMNASLQVGADRLDVRLGVPEAASLLASIEPFGAHGVFQRVNAVASVVQKSVRGLRH</sequence>
<dbReference type="Pfam" id="PF01734">
    <property type="entry name" value="Patatin"/>
    <property type="match status" value="1"/>
</dbReference>
<keyword evidence="2" id="KW-0442">Lipid degradation</keyword>
<evidence type="ECO:0000256" key="1">
    <source>
        <dbReference type="ARBA" id="ARBA00023098"/>
    </source>
</evidence>
<dbReference type="Gene3D" id="3.40.1090.10">
    <property type="entry name" value="Cytosolic phospholipase A2 catalytic domain"/>
    <property type="match status" value="1"/>
</dbReference>
<dbReference type="GO" id="GO:0016787">
    <property type="term" value="F:hydrolase activity"/>
    <property type="evidence" value="ECO:0007669"/>
    <property type="project" value="UniProtKB-UniRule"/>
</dbReference>
<proteinExistence type="predicted"/>
<dbReference type="InterPro" id="IPR016035">
    <property type="entry name" value="Acyl_Trfase/lysoPLipase"/>
</dbReference>
<comment type="caution">
    <text evidence="2">Lacks conserved residue(s) required for the propagation of feature annotation.</text>
</comment>
<organism evidence="4 5">
    <name type="scientific">Arthrobacter livingstonensis</name>
    <dbReference type="NCBI Taxonomy" id="670078"/>
    <lineage>
        <taxon>Bacteria</taxon>
        <taxon>Bacillati</taxon>
        <taxon>Actinomycetota</taxon>
        <taxon>Actinomycetes</taxon>
        <taxon>Micrococcales</taxon>
        <taxon>Micrococcaceae</taxon>
        <taxon>Arthrobacter</taxon>
    </lineage>
</organism>
<dbReference type="GO" id="GO:0016042">
    <property type="term" value="P:lipid catabolic process"/>
    <property type="evidence" value="ECO:0007669"/>
    <property type="project" value="UniProtKB-UniRule"/>
</dbReference>
<dbReference type="PROSITE" id="PS51635">
    <property type="entry name" value="PNPLA"/>
    <property type="match status" value="1"/>
</dbReference>
<dbReference type="RefSeq" id="WP_110501070.1">
    <property type="nucleotide sequence ID" value="NZ_QJVD01000010.1"/>
</dbReference>
<dbReference type="Proteomes" id="UP000247832">
    <property type="component" value="Unassembled WGS sequence"/>
</dbReference>
<reference evidence="4 5" key="1">
    <citation type="submission" date="2018-05" db="EMBL/GenBank/DDBJ databases">
        <title>Genetic diversity of glacier-inhabiting Cryobacterium bacteria in China and description of Cryobacterium mengkeensis sp. nov. and Arthrobacter glacialis sp. nov.</title>
        <authorList>
            <person name="Liu Q."/>
            <person name="Xin Y.-H."/>
        </authorList>
    </citation>
    <scope>NUCLEOTIDE SEQUENCE [LARGE SCALE GENOMIC DNA]</scope>
    <source>
        <strain evidence="4 5">LI2</strain>
    </source>
</reference>
<keyword evidence="1 2" id="KW-0443">Lipid metabolism</keyword>
<evidence type="ECO:0000256" key="2">
    <source>
        <dbReference type="PROSITE-ProRule" id="PRU01161"/>
    </source>
</evidence>
<keyword evidence="5" id="KW-1185">Reference proteome</keyword>
<evidence type="ECO:0000313" key="5">
    <source>
        <dbReference type="Proteomes" id="UP000247832"/>
    </source>
</evidence>
<dbReference type="InterPro" id="IPR002641">
    <property type="entry name" value="PNPLA_dom"/>
</dbReference>
<dbReference type="AlphaFoldDB" id="A0A2V5LA08"/>
<feature type="domain" description="PNPLA" evidence="3">
    <location>
        <begin position="5"/>
        <end position="176"/>
    </location>
</feature>
<keyword evidence="2" id="KW-0378">Hydrolase</keyword>